<evidence type="ECO:0000313" key="4">
    <source>
        <dbReference type="Proteomes" id="UP000184330"/>
    </source>
</evidence>
<evidence type="ECO:0000313" key="3">
    <source>
        <dbReference type="EMBL" id="CZR58959.1"/>
    </source>
</evidence>
<dbReference type="EMBL" id="FJOG01000013">
    <property type="protein sequence ID" value="CZR58959.1"/>
    <property type="molecule type" value="Genomic_DNA"/>
</dbReference>
<dbReference type="Pfam" id="PF20945">
    <property type="entry name" value="RMP1"/>
    <property type="match status" value="1"/>
</dbReference>
<evidence type="ECO:0000259" key="2">
    <source>
        <dbReference type="Pfam" id="PF20945"/>
    </source>
</evidence>
<sequence>MAKPPPPLSPSSPPSQTSQTKQELTSITQILHLLHHRNKNQHRLLKWYKPFSILRRNIQKLHLEVAALETAVKFSSEGGKGEKYVREAREVVETRVHFLEERVLGEAYLAFSTVVKDLQYAHLGVMLLGMLARIRSVIRPLGKEKPDEEDEDENEEEILIKGNEQVIRPSRGDEEMQDLGEVVRREEVDIPTQEEGQDDEEEEMKVAPKTPKLKRPKAEATPALESDSESRPKKRSKEEKKKKKRKRGDAFDVLFDSLI</sequence>
<dbReference type="AlphaFoldDB" id="A0A1L7X1W1"/>
<proteinExistence type="predicted"/>
<feature type="region of interest" description="Disordered" evidence="1">
    <location>
        <begin position="1"/>
        <end position="22"/>
    </location>
</feature>
<keyword evidence="4" id="KW-1185">Reference proteome</keyword>
<dbReference type="PANTHER" id="PTHR37792:SF1">
    <property type="entry name" value="RIBONUCLEASE MRP PROTEIN SUBUNIT RMP1"/>
    <property type="match status" value="1"/>
</dbReference>
<organism evidence="3 4">
    <name type="scientific">Phialocephala subalpina</name>
    <dbReference type="NCBI Taxonomy" id="576137"/>
    <lineage>
        <taxon>Eukaryota</taxon>
        <taxon>Fungi</taxon>
        <taxon>Dikarya</taxon>
        <taxon>Ascomycota</taxon>
        <taxon>Pezizomycotina</taxon>
        <taxon>Leotiomycetes</taxon>
        <taxon>Helotiales</taxon>
        <taxon>Mollisiaceae</taxon>
        <taxon>Phialocephala</taxon>
        <taxon>Phialocephala fortinii species complex</taxon>
    </lineage>
</organism>
<evidence type="ECO:0000256" key="1">
    <source>
        <dbReference type="SAM" id="MobiDB-lite"/>
    </source>
</evidence>
<dbReference type="STRING" id="576137.A0A1L7X1W1"/>
<feature type="compositionally biased region" description="Acidic residues" evidence="1">
    <location>
        <begin position="147"/>
        <end position="157"/>
    </location>
</feature>
<protein>
    <recommendedName>
        <fullName evidence="2">RNase MRP protein 1 RNA binding domain-containing protein</fullName>
    </recommendedName>
</protein>
<dbReference type="OrthoDB" id="5414547at2759"/>
<feature type="compositionally biased region" description="Basic and acidic residues" evidence="1">
    <location>
        <begin position="228"/>
        <end position="239"/>
    </location>
</feature>
<dbReference type="GO" id="GO:0000172">
    <property type="term" value="C:ribonuclease MRP complex"/>
    <property type="evidence" value="ECO:0007669"/>
    <property type="project" value="InterPro"/>
</dbReference>
<dbReference type="Proteomes" id="UP000184330">
    <property type="component" value="Unassembled WGS sequence"/>
</dbReference>
<reference evidence="3 4" key="1">
    <citation type="submission" date="2016-03" db="EMBL/GenBank/DDBJ databases">
        <authorList>
            <person name="Ploux O."/>
        </authorList>
    </citation>
    <scope>NUCLEOTIDE SEQUENCE [LARGE SCALE GENOMIC DNA]</scope>
    <source>
        <strain evidence="3 4">UAMH 11012</strain>
    </source>
</reference>
<feature type="domain" description="RNase MRP protein 1 RNA binding" evidence="2">
    <location>
        <begin position="30"/>
        <end position="133"/>
    </location>
</feature>
<dbReference type="GO" id="GO:0000466">
    <property type="term" value="P:maturation of 5.8S rRNA from tricistronic rRNA transcript (SSU-rRNA, 5.8S rRNA, LSU-rRNA)"/>
    <property type="evidence" value="ECO:0007669"/>
    <property type="project" value="TreeGrafter"/>
</dbReference>
<accession>A0A1L7X1W1</accession>
<dbReference type="CDD" id="cd22573">
    <property type="entry name" value="RMP1_RBD"/>
    <property type="match status" value="1"/>
</dbReference>
<name>A0A1L7X1W1_9HELO</name>
<gene>
    <name evidence="3" type="ORF">PAC_08851</name>
</gene>
<dbReference type="GO" id="GO:0042134">
    <property type="term" value="F:rRNA primary transcript binding"/>
    <property type="evidence" value="ECO:0007669"/>
    <property type="project" value="InterPro"/>
</dbReference>
<dbReference type="PANTHER" id="PTHR37792">
    <property type="entry name" value="RIBONUCLEASE MRP PROTEIN SUBUNIT RMP1"/>
    <property type="match status" value="1"/>
</dbReference>
<dbReference type="InterPro" id="IPR047204">
    <property type="entry name" value="RMP1_RBD"/>
</dbReference>
<dbReference type="InterPro" id="IPR047205">
    <property type="entry name" value="RMP1"/>
</dbReference>
<dbReference type="GO" id="GO:0000294">
    <property type="term" value="P:nuclear-transcribed mRNA catabolic process, RNase MRP-dependent"/>
    <property type="evidence" value="ECO:0007669"/>
    <property type="project" value="TreeGrafter"/>
</dbReference>
<feature type="compositionally biased region" description="Pro residues" evidence="1">
    <location>
        <begin position="1"/>
        <end position="13"/>
    </location>
</feature>
<feature type="region of interest" description="Disordered" evidence="1">
    <location>
        <begin position="142"/>
        <end position="247"/>
    </location>
</feature>